<accession>A0A7S4MR37</accession>
<dbReference type="EMBL" id="HBKQ01021579">
    <property type="protein sequence ID" value="CAE2237942.1"/>
    <property type="molecule type" value="Transcribed_RNA"/>
</dbReference>
<evidence type="ECO:0000313" key="1">
    <source>
        <dbReference type="EMBL" id="CAE2237942.1"/>
    </source>
</evidence>
<reference evidence="1" key="1">
    <citation type="submission" date="2021-01" db="EMBL/GenBank/DDBJ databases">
        <authorList>
            <person name="Corre E."/>
            <person name="Pelletier E."/>
            <person name="Niang G."/>
            <person name="Scheremetjew M."/>
            <person name="Finn R."/>
            <person name="Kale V."/>
            <person name="Holt S."/>
            <person name="Cochrane G."/>
            <person name="Meng A."/>
            <person name="Brown T."/>
            <person name="Cohen L."/>
        </authorList>
    </citation>
    <scope>NUCLEOTIDE SEQUENCE</scope>
    <source>
        <strain evidence="1">Isolate 1302-5</strain>
    </source>
</reference>
<gene>
    <name evidence="1" type="ORF">OAUR00152_LOCUS14633</name>
</gene>
<proteinExistence type="predicted"/>
<organism evidence="1">
    <name type="scientific">Odontella aurita</name>
    <dbReference type="NCBI Taxonomy" id="265563"/>
    <lineage>
        <taxon>Eukaryota</taxon>
        <taxon>Sar</taxon>
        <taxon>Stramenopiles</taxon>
        <taxon>Ochrophyta</taxon>
        <taxon>Bacillariophyta</taxon>
        <taxon>Mediophyceae</taxon>
        <taxon>Biddulphiophycidae</taxon>
        <taxon>Eupodiscales</taxon>
        <taxon>Odontellaceae</taxon>
        <taxon>Odontella</taxon>
    </lineage>
</organism>
<protein>
    <submittedName>
        <fullName evidence="1">Uncharacterized protein</fullName>
    </submittedName>
</protein>
<sequence length="112" mass="12635">MLGGVVTLPLRRTYRRPGMIFFLRHGHDDNMVTHTLEHNIVMIEPIDRDVWTDPATFHFPAPAAAPPVPPPFLYNAAAGILQGAFSGLIHAIPRRIHWQLRRTGTIVVGRKR</sequence>
<name>A0A7S4MR37_9STRA</name>
<dbReference type="AlphaFoldDB" id="A0A7S4MR37"/>